<dbReference type="OrthoDB" id="5426109at2759"/>
<organism evidence="1 2">
    <name type="scientific">Emericella nidulans (strain FGSC A4 / ATCC 38163 / CBS 112.46 / NRRL 194 / M139)</name>
    <name type="common">Aspergillus nidulans</name>
    <dbReference type="NCBI Taxonomy" id="227321"/>
    <lineage>
        <taxon>Eukaryota</taxon>
        <taxon>Fungi</taxon>
        <taxon>Dikarya</taxon>
        <taxon>Ascomycota</taxon>
        <taxon>Pezizomycotina</taxon>
        <taxon>Eurotiomycetes</taxon>
        <taxon>Eurotiomycetidae</taxon>
        <taxon>Eurotiales</taxon>
        <taxon>Aspergillaceae</taxon>
        <taxon>Aspergillus</taxon>
        <taxon>Aspergillus subgen. Nidulantes</taxon>
    </lineage>
</organism>
<keyword evidence="2" id="KW-1185">Reference proteome</keyword>
<dbReference type="EMBL" id="BN001302">
    <property type="protein sequence ID" value="CBF73942.1"/>
    <property type="molecule type" value="Genomic_DNA"/>
</dbReference>
<evidence type="ECO:0000313" key="2">
    <source>
        <dbReference type="Proteomes" id="UP000000560"/>
    </source>
</evidence>
<gene>
    <name evidence="1" type="ORF">ANIA_08128</name>
</gene>
<sequence>MLEPTRNPLLLPEIVGAVLDNVNIRDLLSCAGVNRTWNTLALKRMYEGSVYDLQRRTPDITSLNCLYVASRERFARCMGHVKHLLIAPEHPVEKKDVGMPKKFVSLEKFRPLRDPESAKRLFQAYKPGVKSLMIPFGMHGWEQSYIDVLLTETVEFLAIDDSFCPFLEPAYRPVGNIKALTIYKSGSNRDVTSLCSLIDRCDLHFFHIEDSREPEPMSDDHTTQLIECLARQRNLKALALMIPEVLSPLARVVENGNPWPGLKALYYGQYDDRFSIPPVVRLPRFNELEILSIPRIDPLLTIIGRDPGIKNRLRVLHLELADISDTEPVLDILPGCNSLQKLSLGELDDSGPAEAYANFFQRLPPLPSLQCLVIPWVFKMKINLIQHVASLYPQLTVLDLSQADLTVSLNSLQSMSSITQLQVLQLSEIPFNNPRRWMRGTRLQQLATEWKRVFPSLRTVPYGGDNCTFPMTSQAVREHLLSEPDEFAYPPDSDFLMGRLCTVLGYRARIDSHLDYDFQTKMENEIIGWPVVPFVAFQHTDSYSTYSV</sequence>
<name>Q5AUA2_EMENI</name>
<dbReference type="eggNOG" id="ENOG502SMP3">
    <property type="taxonomic scope" value="Eukaryota"/>
</dbReference>
<dbReference type="HOGENOM" id="CLU_038614_0_0_1"/>
<dbReference type="InParanoid" id="Q5AUA2"/>
<dbReference type="GeneID" id="2869135"/>
<accession>Q5AUA2</accession>
<reference evidence="2" key="1">
    <citation type="journal article" date="2005" name="Nature">
        <title>Sequencing of Aspergillus nidulans and comparative analysis with A. fumigatus and A. oryzae.</title>
        <authorList>
            <person name="Galagan J.E."/>
            <person name="Calvo S.E."/>
            <person name="Cuomo C."/>
            <person name="Ma L.J."/>
            <person name="Wortman J.R."/>
            <person name="Batzoglou S."/>
            <person name="Lee S.I."/>
            <person name="Basturkmen M."/>
            <person name="Spevak C.C."/>
            <person name="Clutterbuck J."/>
            <person name="Kapitonov V."/>
            <person name="Jurka J."/>
            <person name="Scazzocchio C."/>
            <person name="Farman M."/>
            <person name="Butler J."/>
            <person name="Purcell S."/>
            <person name="Harris S."/>
            <person name="Braus G.H."/>
            <person name="Draht O."/>
            <person name="Busch S."/>
            <person name="D'Enfert C."/>
            <person name="Bouchier C."/>
            <person name="Goldman G.H."/>
            <person name="Bell-Pedersen D."/>
            <person name="Griffiths-Jones S."/>
            <person name="Doonan J.H."/>
            <person name="Yu J."/>
            <person name="Vienken K."/>
            <person name="Pain A."/>
            <person name="Freitag M."/>
            <person name="Selker E.U."/>
            <person name="Archer D.B."/>
            <person name="Penalva M.A."/>
            <person name="Oakley B.R."/>
            <person name="Momany M."/>
            <person name="Tanaka T."/>
            <person name="Kumagai T."/>
            <person name="Asai K."/>
            <person name="Machida M."/>
            <person name="Nierman W.C."/>
            <person name="Denning D.W."/>
            <person name="Caddick M."/>
            <person name="Hynes M."/>
            <person name="Paoletti M."/>
            <person name="Fischer R."/>
            <person name="Miller B."/>
            <person name="Dyer P."/>
            <person name="Sachs M.S."/>
            <person name="Osmani S.A."/>
            <person name="Birren B.W."/>
        </authorList>
    </citation>
    <scope>NUCLEOTIDE SEQUENCE [LARGE SCALE GENOMIC DNA]</scope>
    <source>
        <strain evidence="2">FGSC A4 / ATCC 38163 / CBS 112.46 / NRRL 194 / M139</strain>
    </source>
</reference>
<dbReference type="InterPro" id="IPR032675">
    <property type="entry name" value="LRR_dom_sf"/>
</dbReference>
<protein>
    <recommendedName>
        <fullName evidence="3">F-box domain-containing protein</fullName>
    </recommendedName>
</protein>
<dbReference type="Gene3D" id="3.80.10.10">
    <property type="entry name" value="Ribonuclease Inhibitor"/>
    <property type="match status" value="1"/>
</dbReference>
<proteinExistence type="predicted"/>
<evidence type="ECO:0008006" key="3">
    <source>
        <dbReference type="Google" id="ProtNLM"/>
    </source>
</evidence>
<dbReference type="RefSeq" id="XP_681397.1">
    <property type="nucleotide sequence ID" value="XM_676305.1"/>
</dbReference>
<dbReference type="STRING" id="227321.Q5AUA2"/>
<dbReference type="SUPFAM" id="SSF52047">
    <property type="entry name" value="RNI-like"/>
    <property type="match status" value="1"/>
</dbReference>
<evidence type="ECO:0000313" key="1">
    <source>
        <dbReference type="EMBL" id="CBF73942.1"/>
    </source>
</evidence>
<dbReference type="AlphaFoldDB" id="Q5AUA2"/>
<dbReference type="KEGG" id="ani:ANIA_08128"/>
<accession>C8V6P0</accession>
<dbReference type="OMA" id="HHISPAH"/>
<dbReference type="Proteomes" id="UP000000560">
    <property type="component" value="Chromosome II"/>
</dbReference>
<reference evidence="2" key="2">
    <citation type="journal article" date="2009" name="Fungal Genet. Biol.">
        <title>The 2008 update of the Aspergillus nidulans genome annotation: a community effort.</title>
        <authorList>
            <person name="Wortman J.R."/>
            <person name="Gilsenan J.M."/>
            <person name="Joardar V."/>
            <person name="Deegan J."/>
            <person name="Clutterbuck J."/>
            <person name="Andersen M.R."/>
            <person name="Archer D."/>
            <person name="Bencina M."/>
            <person name="Braus G."/>
            <person name="Coutinho P."/>
            <person name="von Dohren H."/>
            <person name="Doonan J."/>
            <person name="Driessen A.J."/>
            <person name="Durek P."/>
            <person name="Espeso E."/>
            <person name="Fekete E."/>
            <person name="Flipphi M."/>
            <person name="Estrada C.G."/>
            <person name="Geysens S."/>
            <person name="Goldman G."/>
            <person name="de Groot P.W."/>
            <person name="Hansen K."/>
            <person name="Harris S.D."/>
            <person name="Heinekamp T."/>
            <person name="Helmstaedt K."/>
            <person name="Henrissat B."/>
            <person name="Hofmann G."/>
            <person name="Homan T."/>
            <person name="Horio T."/>
            <person name="Horiuchi H."/>
            <person name="James S."/>
            <person name="Jones M."/>
            <person name="Karaffa L."/>
            <person name="Karanyi Z."/>
            <person name="Kato M."/>
            <person name="Keller N."/>
            <person name="Kelly D.E."/>
            <person name="Kiel J.A."/>
            <person name="Kim J.M."/>
            <person name="van der Klei I.J."/>
            <person name="Klis F.M."/>
            <person name="Kovalchuk A."/>
            <person name="Krasevec N."/>
            <person name="Kubicek C.P."/>
            <person name="Liu B."/>
            <person name="Maccabe A."/>
            <person name="Meyer V."/>
            <person name="Mirabito P."/>
            <person name="Miskei M."/>
            <person name="Mos M."/>
            <person name="Mullins J."/>
            <person name="Nelson D.R."/>
            <person name="Nielsen J."/>
            <person name="Oakley B.R."/>
            <person name="Osmani S.A."/>
            <person name="Pakula T."/>
            <person name="Paszewski A."/>
            <person name="Paulsen I."/>
            <person name="Pilsyk S."/>
            <person name="Pocsi I."/>
            <person name="Punt P.J."/>
            <person name="Ram A.F."/>
            <person name="Ren Q."/>
            <person name="Robellet X."/>
            <person name="Robson G."/>
            <person name="Seiboth B."/>
            <person name="van Solingen P."/>
            <person name="Specht T."/>
            <person name="Sun J."/>
            <person name="Taheri-Talesh N."/>
            <person name="Takeshita N."/>
            <person name="Ussery D."/>
            <person name="vanKuyk P.A."/>
            <person name="Visser H."/>
            <person name="van de Vondervoort P.J."/>
            <person name="de Vries R.P."/>
            <person name="Walton J."/>
            <person name="Xiang X."/>
            <person name="Xiong Y."/>
            <person name="Zeng A.P."/>
            <person name="Brandt B.W."/>
            <person name="Cornell M.J."/>
            <person name="van den Hondel C.A."/>
            <person name="Visser J."/>
            <person name="Oliver S.G."/>
            <person name="Turner G."/>
        </authorList>
    </citation>
    <scope>GENOME REANNOTATION</scope>
    <source>
        <strain evidence="2">FGSC A4 / ATCC 38163 / CBS 112.46 / NRRL 194 / M139</strain>
    </source>
</reference>